<organism evidence="1 2">
    <name type="scientific">Alteromonas profundi</name>
    <dbReference type="NCBI Taxonomy" id="2696062"/>
    <lineage>
        <taxon>Bacteria</taxon>
        <taxon>Pseudomonadati</taxon>
        <taxon>Pseudomonadota</taxon>
        <taxon>Gammaproteobacteria</taxon>
        <taxon>Alteromonadales</taxon>
        <taxon>Alteromonadaceae</taxon>
        <taxon>Alteromonas/Salinimonas group</taxon>
        <taxon>Alteromonas</taxon>
    </lineage>
</organism>
<comment type="caution">
    <text evidence="1">The sequence shown here is derived from an EMBL/GenBank/DDBJ whole genome shotgun (WGS) entry which is preliminary data.</text>
</comment>
<evidence type="ECO:0000313" key="1">
    <source>
        <dbReference type="EMBL" id="NDV91631.1"/>
    </source>
</evidence>
<gene>
    <name evidence="1" type="ORF">GTH32_10595</name>
</gene>
<dbReference type="InterPro" id="IPR021246">
    <property type="entry name" value="DUF2797"/>
</dbReference>
<accession>A0A7X5LLL7</accession>
<dbReference type="Pfam" id="PF10977">
    <property type="entry name" value="DUF2797"/>
    <property type="match status" value="1"/>
</dbReference>
<protein>
    <submittedName>
        <fullName evidence="1">DUF2797 domain-containing protein</fullName>
    </submittedName>
</protein>
<dbReference type="RefSeq" id="WP_163085534.1">
    <property type="nucleotide sequence ID" value="NZ_JAAAWN010000012.1"/>
</dbReference>
<dbReference type="EMBL" id="JAAAWN010000012">
    <property type="protein sequence ID" value="NDV91631.1"/>
    <property type="molecule type" value="Genomic_DNA"/>
</dbReference>
<dbReference type="AlphaFoldDB" id="A0A7X5LLL7"/>
<dbReference type="Proteomes" id="UP000470213">
    <property type="component" value="Unassembled WGS sequence"/>
</dbReference>
<reference evidence="1 2" key="1">
    <citation type="submission" date="2020-01" db="EMBL/GenBank/DDBJ databases">
        <authorList>
            <person name="Chen J."/>
            <person name="Zhu S."/>
            <person name="Yang J."/>
        </authorList>
    </citation>
    <scope>NUCLEOTIDE SEQUENCE [LARGE SCALE GENOMIC DNA]</scope>
    <source>
        <strain evidence="1 2">345S023</strain>
    </source>
</reference>
<proteinExistence type="predicted"/>
<sequence>MTTVYTGALRKMRPLADENNHVSYQLPIGEARVELNPLIGQQVSVRHLGEINCVHCNRKTKKSFNQGYCYPCLISLAQCDSCIIKPEKCHYHEGTCREPEWGEEFCFSDHFVYIANTGTLKVGITRHVTDQVSSRWIDQGATQATVMLRVPDRLTSGLVETLCKAHIGDKTNWRTMLKGQPEGADLAQVKRTLLDNIADGLASLQQEKGLQAVSEVDGPIHDIHYPVTAYPEKIKSINLDKTPEFRGILTGIKGQYWMLDNDRVINIRKYAGYQVELALD</sequence>
<evidence type="ECO:0000313" key="2">
    <source>
        <dbReference type="Proteomes" id="UP000470213"/>
    </source>
</evidence>
<keyword evidence="2" id="KW-1185">Reference proteome</keyword>
<name>A0A7X5LLL7_9ALTE</name>